<dbReference type="RefSeq" id="WP_171710795.1">
    <property type="nucleotide sequence ID" value="NZ_JAAVLW010000005.1"/>
</dbReference>
<dbReference type="AlphaFoldDB" id="A0A7Y4H589"/>
<evidence type="ECO:0000313" key="2">
    <source>
        <dbReference type="EMBL" id="NOJ47901.1"/>
    </source>
</evidence>
<accession>A0A7Y4H589</accession>
<dbReference type="EMBL" id="JAAVLW010000005">
    <property type="protein sequence ID" value="NOJ47901.1"/>
    <property type="molecule type" value="Genomic_DNA"/>
</dbReference>
<feature type="transmembrane region" description="Helical" evidence="1">
    <location>
        <begin position="14"/>
        <end position="33"/>
    </location>
</feature>
<keyword evidence="1" id="KW-1133">Transmembrane helix</keyword>
<evidence type="ECO:0000313" key="3">
    <source>
        <dbReference type="Proteomes" id="UP000528734"/>
    </source>
</evidence>
<proteinExistence type="predicted"/>
<keyword evidence="1" id="KW-0472">Membrane</keyword>
<reference evidence="2 3" key="1">
    <citation type="submission" date="2020-03" db="EMBL/GenBank/DDBJ databases">
        <title>Bradyrhizobium diversity isolated from nodules of Muelleranthus trifoliolatus.</title>
        <authorList>
            <person name="Klepa M."/>
            <person name="Helene L."/>
            <person name="Hungria M."/>
        </authorList>
    </citation>
    <scope>NUCLEOTIDE SEQUENCE [LARGE SCALE GENOMIC DNA]</scope>
    <source>
        <strain evidence="2 3">WSM 1744</strain>
    </source>
</reference>
<sequence length="59" mass="5970">MKSAPETGPRPKSLIAVIVVGLVGVSLLVLLSFSGLPGLKDTRTGTVHGQNIVGKTGSD</sequence>
<organism evidence="2 3">
    <name type="scientific">Bradyrhizobium archetypum</name>
    <dbReference type="NCBI Taxonomy" id="2721160"/>
    <lineage>
        <taxon>Bacteria</taxon>
        <taxon>Pseudomonadati</taxon>
        <taxon>Pseudomonadota</taxon>
        <taxon>Alphaproteobacteria</taxon>
        <taxon>Hyphomicrobiales</taxon>
        <taxon>Nitrobacteraceae</taxon>
        <taxon>Bradyrhizobium</taxon>
    </lineage>
</organism>
<protein>
    <submittedName>
        <fullName evidence="2">Uncharacterized protein</fullName>
    </submittedName>
</protein>
<name>A0A7Y4H589_9BRAD</name>
<evidence type="ECO:0000256" key="1">
    <source>
        <dbReference type="SAM" id="Phobius"/>
    </source>
</evidence>
<gene>
    <name evidence="2" type="ORF">HCN50_16885</name>
</gene>
<dbReference type="Proteomes" id="UP000528734">
    <property type="component" value="Unassembled WGS sequence"/>
</dbReference>
<keyword evidence="3" id="KW-1185">Reference proteome</keyword>
<keyword evidence="1" id="KW-0812">Transmembrane</keyword>
<comment type="caution">
    <text evidence="2">The sequence shown here is derived from an EMBL/GenBank/DDBJ whole genome shotgun (WGS) entry which is preliminary data.</text>
</comment>